<dbReference type="GeneID" id="71692205"/>
<dbReference type="AlphaFoldDB" id="A0A828Y462"/>
<dbReference type="EMBL" id="AKWH02000037">
    <property type="protein sequence ID" value="EKO51626.1"/>
    <property type="molecule type" value="Genomic_DNA"/>
</dbReference>
<evidence type="ECO:0000313" key="1">
    <source>
        <dbReference type="EMBL" id="EKO51626.1"/>
    </source>
</evidence>
<comment type="caution">
    <text evidence="1">The sequence shown here is derived from an EMBL/GenBank/DDBJ whole genome shotgun (WGS) entry which is preliminary data.</text>
</comment>
<sequence length="70" mass="8200">MQKSVFTNPAYSTSSSQEVTFPNFSFSIKHYDYVLADVYKSSRIPNKKGIDSNYQKFLHHFHLLSFFISQ</sequence>
<dbReference type="RefSeq" id="WP_004750930.1">
    <property type="nucleotide sequence ID" value="NZ_AKWH02000037.1"/>
</dbReference>
<reference evidence="1" key="1">
    <citation type="submission" date="2012-10" db="EMBL/GenBank/DDBJ databases">
        <authorList>
            <person name="Harkins D.M."/>
            <person name="Durkin A.S."/>
            <person name="Brinkac L.M."/>
            <person name="Selengut J.D."/>
            <person name="Sanka R."/>
            <person name="DePew J."/>
            <person name="Purushe J."/>
            <person name="Picardeau M."/>
            <person name="Werts C."/>
            <person name="Goarant C."/>
            <person name="Vinetz J.M."/>
            <person name="Sutton G.G."/>
            <person name="Nelson W.C."/>
            <person name="Fouts D.E."/>
        </authorList>
    </citation>
    <scope>NUCLEOTIDE SEQUENCE [LARGE SCALE GENOMIC DNA]</scope>
    <source>
        <strain evidence="1">200802841</strain>
    </source>
</reference>
<gene>
    <name evidence="1" type="ORF">LEP1GSC131_1698</name>
</gene>
<protein>
    <submittedName>
        <fullName evidence="1">Uncharacterized protein</fullName>
    </submittedName>
</protein>
<keyword evidence="2" id="KW-1185">Reference proteome</keyword>
<organism evidence="1 2">
    <name type="scientific">Leptospira kirschneri str. 200802841</name>
    <dbReference type="NCBI Taxonomy" id="1193047"/>
    <lineage>
        <taxon>Bacteria</taxon>
        <taxon>Pseudomonadati</taxon>
        <taxon>Spirochaetota</taxon>
        <taxon>Spirochaetia</taxon>
        <taxon>Leptospirales</taxon>
        <taxon>Leptospiraceae</taxon>
        <taxon>Leptospira</taxon>
    </lineage>
</organism>
<evidence type="ECO:0000313" key="2">
    <source>
        <dbReference type="Proteomes" id="UP000006339"/>
    </source>
</evidence>
<name>A0A828Y462_9LEPT</name>
<dbReference type="Proteomes" id="UP000006339">
    <property type="component" value="Unassembled WGS sequence"/>
</dbReference>
<accession>A0A828Y462</accession>
<proteinExistence type="predicted"/>